<feature type="region of interest" description="Disordered" evidence="1">
    <location>
        <begin position="246"/>
        <end position="305"/>
    </location>
</feature>
<feature type="region of interest" description="Disordered" evidence="1">
    <location>
        <begin position="322"/>
        <end position="389"/>
    </location>
</feature>
<name>A0A1U7ST56_CARSF</name>
<dbReference type="AlphaFoldDB" id="A0A1U7ST56"/>
<evidence type="ECO:0000256" key="1">
    <source>
        <dbReference type="SAM" id="MobiDB-lite"/>
    </source>
</evidence>
<proteinExistence type="predicted"/>
<keyword evidence="3" id="KW-1185">Reference proteome</keyword>
<feature type="transmembrane region" description="Helical" evidence="2">
    <location>
        <begin position="21"/>
        <end position="42"/>
    </location>
</feature>
<dbReference type="GeneID" id="103250555"/>
<dbReference type="CTD" id="339977"/>
<evidence type="ECO:0000256" key="2">
    <source>
        <dbReference type="SAM" id="Phobius"/>
    </source>
</evidence>
<keyword evidence="2" id="KW-0472">Membrane</keyword>
<sequence>RARKARVAPATSREGAAPQNLALAVCLSVFITFLVAFCLGALTRPYVDRLWQRCRARRPGTDAAYSNEGFYDDVEAARPAGLPRTHLGQASPDLNIYENRGPFQVTEPSPHTTVHPHRALDMHRIKIDGQQSSNPWVADPRTGGRRDSVAHSVLCGHPDTRSQEPQSAAEDHIYSSKNLGEETHEMVAPDGPLNACSVGISSVTGSVETDSYSARSEPSEYAPALIKQMAASLSRRLTYTEVLRPGESWEGGGAEQSPPEATDPQGNLPRDIPGTTSSHWHEPSACPSAGPHSEPRDMGPLAITPGQGSVLAVPWAAVGPTLESDVDSDEGSLFTLSSTGSEDAGALAEDEVLGGDDWGAGEPLQDQHSGEGRDGAAATASLEDHNPSQSFLGQCEPLEGRSETLLISGLYKTQLENAPDTEACEDPLSSPHSPGSHPPQDQVPGVFTYGDDAEPQAQVAEWHCSLRDLEFANVDISP</sequence>
<dbReference type="Proteomes" id="UP000189704">
    <property type="component" value="Unplaced"/>
</dbReference>
<dbReference type="KEGG" id="csyr:103250555"/>
<evidence type="ECO:0000313" key="3">
    <source>
        <dbReference type="Proteomes" id="UP000189704"/>
    </source>
</evidence>
<dbReference type="OrthoDB" id="660555at2759"/>
<feature type="non-terminal residue" evidence="4">
    <location>
        <position position="1"/>
    </location>
</feature>
<feature type="compositionally biased region" description="Low complexity" evidence="1">
    <location>
        <begin position="429"/>
        <end position="439"/>
    </location>
</feature>
<gene>
    <name evidence="4" type="primary">LRRC66</name>
</gene>
<evidence type="ECO:0000313" key="4">
    <source>
        <dbReference type="RefSeq" id="XP_008047338.1"/>
    </source>
</evidence>
<protein>
    <submittedName>
        <fullName evidence="4">Leucine-rich repeat-containing protein 66</fullName>
    </submittedName>
</protein>
<keyword evidence="2" id="KW-0812">Transmembrane</keyword>
<feature type="region of interest" description="Disordered" evidence="1">
    <location>
        <begin position="420"/>
        <end position="450"/>
    </location>
</feature>
<reference evidence="4" key="1">
    <citation type="submission" date="2025-08" db="UniProtKB">
        <authorList>
            <consortium name="RefSeq"/>
        </authorList>
    </citation>
    <scope>IDENTIFICATION</scope>
</reference>
<keyword evidence="2" id="KW-1133">Transmembrane helix</keyword>
<dbReference type="RefSeq" id="XP_008047338.1">
    <property type="nucleotide sequence ID" value="XM_008049147.1"/>
</dbReference>
<organism evidence="3 4">
    <name type="scientific">Carlito syrichta</name>
    <name type="common">Philippine tarsier</name>
    <name type="synonym">Tarsius syrichta</name>
    <dbReference type="NCBI Taxonomy" id="1868482"/>
    <lineage>
        <taxon>Eukaryota</taxon>
        <taxon>Metazoa</taxon>
        <taxon>Chordata</taxon>
        <taxon>Craniata</taxon>
        <taxon>Vertebrata</taxon>
        <taxon>Euteleostomi</taxon>
        <taxon>Mammalia</taxon>
        <taxon>Eutheria</taxon>
        <taxon>Euarchontoglires</taxon>
        <taxon>Primates</taxon>
        <taxon>Haplorrhini</taxon>
        <taxon>Tarsiiformes</taxon>
        <taxon>Tarsiidae</taxon>
        <taxon>Carlito</taxon>
    </lineage>
</organism>
<accession>A0A1U7ST56</accession>